<name>A0A8S5MGF2_9CAUD</name>
<protein>
    <submittedName>
        <fullName evidence="1">Uncharacterized protein</fullName>
    </submittedName>
</protein>
<reference evidence="1" key="1">
    <citation type="journal article" date="2021" name="Proc. Natl. Acad. Sci. U.S.A.">
        <title>A Catalog of Tens of Thousands of Viruses from Human Metagenomes Reveals Hidden Associations with Chronic Diseases.</title>
        <authorList>
            <person name="Tisza M.J."/>
            <person name="Buck C.B."/>
        </authorList>
    </citation>
    <scope>NUCLEOTIDE SEQUENCE</scope>
    <source>
        <strain evidence="1">Ctcfw7</strain>
    </source>
</reference>
<accession>A0A8S5MGF2</accession>
<organism evidence="1">
    <name type="scientific">Siphoviridae sp. ctcfw7</name>
    <dbReference type="NCBI Taxonomy" id="2826394"/>
    <lineage>
        <taxon>Viruses</taxon>
        <taxon>Duplodnaviria</taxon>
        <taxon>Heunggongvirae</taxon>
        <taxon>Uroviricota</taxon>
        <taxon>Caudoviricetes</taxon>
    </lineage>
</organism>
<evidence type="ECO:0000313" key="1">
    <source>
        <dbReference type="EMBL" id="DAD81276.1"/>
    </source>
</evidence>
<dbReference type="EMBL" id="BK014898">
    <property type="protein sequence ID" value="DAD81276.1"/>
    <property type="molecule type" value="Genomic_DNA"/>
</dbReference>
<sequence>MIGSVLILILTIGISTLFLFEACGSSVLCPISIVVCTNVHFGRSS</sequence>
<proteinExistence type="predicted"/>